<feature type="compositionally biased region" description="Basic and acidic residues" evidence="1">
    <location>
        <begin position="259"/>
        <end position="271"/>
    </location>
</feature>
<dbReference type="PANTHER" id="PTHR30319">
    <property type="entry name" value="PHENYLACETIC ACID REGULATOR-RELATED TRANSCRIPTIONAL REPRESSOR"/>
    <property type="match status" value="1"/>
</dbReference>
<dbReference type="STRING" id="696762.PFRI_04180"/>
<evidence type="ECO:0000256" key="1">
    <source>
        <dbReference type="SAM" id="MobiDB-lite"/>
    </source>
</evidence>
<dbReference type="RefSeq" id="WP_072629108.1">
    <property type="nucleotide sequence ID" value="NZ_MLCB01000033.1"/>
</dbReference>
<dbReference type="Gene3D" id="3.30.70.2670">
    <property type="match status" value="1"/>
</dbReference>
<dbReference type="GO" id="GO:0006351">
    <property type="term" value="P:DNA-templated transcription"/>
    <property type="evidence" value="ECO:0007669"/>
    <property type="project" value="InterPro"/>
</dbReference>
<dbReference type="OrthoDB" id="2270427at2"/>
<protein>
    <submittedName>
        <fullName evidence="4">Transcriptional repressor PaaX</fullName>
    </submittedName>
</protein>
<dbReference type="PANTHER" id="PTHR30319:SF1">
    <property type="entry name" value="TRANSCRIPTIONAL REPRESSOR PAAX"/>
    <property type="match status" value="1"/>
</dbReference>
<dbReference type="AlphaFoldDB" id="A0A1L9P1C6"/>
<reference evidence="4 5" key="1">
    <citation type="submission" date="2016-10" db="EMBL/GenBank/DDBJ databases">
        <title>Genome sequence of Planktotalea frisia SH6-1.</title>
        <authorList>
            <person name="Poehlein A."/>
            <person name="Bakenhus I."/>
            <person name="Voget S."/>
            <person name="Brinkhoff T."/>
            <person name="Simon M."/>
        </authorList>
    </citation>
    <scope>NUCLEOTIDE SEQUENCE [LARGE SCALE GENOMIC DNA]</scope>
    <source>
        <strain evidence="4 5">SH6-1</strain>
    </source>
</reference>
<dbReference type="Gene3D" id="1.10.10.10">
    <property type="entry name" value="Winged helix-like DNA-binding domain superfamily/Winged helix DNA-binding domain"/>
    <property type="match status" value="1"/>
</dbReference>
<dbReference type="Gene3D" id="1.20.58.1460">
    <property type="match status" value="1"/>
</dbReference>
<accession>A0A1L9P1C6</accession>
<dbReference type="InterPro" id="IPR012906">
    <property type="entry name" value="PaaX-like_N"/>
</dbReference>
<organism evidence="4 5">
    <name type="scientific">Planktotalea frisia</name>
    <dbReference type="NCBI Taxonomy" id="696762"/>
    <lineage>
        <taxon>Bacteria</taxon>
        <taxon>Pseudomonadati</taxon>
        <taxon>Pseudomonadota</taxon>
        <taxon>Alphaproteobacteria</taxon>
        <taxon>Rhodobacterales</taxon>
        <taxon>Paracoccaceae</taxon>
        <taxon>Planktotalea</taxon>
    </lineage>
</organism>
<dbReference type="InterPro" id="IPR036388">
    <property type="entry name" value="WH-like_DNA-bd_sf"/>
</dbReference>
<evidence type="ECO:0000259" key="2">
    <source>
        <dbReference type="Pfam" id="PF07848"/>
    </source>
</evidence>
<feature type="domain" description="Transcriptional repressor PaaX-like C-terminal" evidence="3">
    <location>
        <begin position="181"/>
        <end position="251"/>
    </location>
</feature>
<proteinExistence type="predicted"/>
<dbReference type="Pfam" id="PF08223">
    <property type="entry name" value="PaaX_C"/>
    <property type="match status" value="1"/>
</dbReference>
<dbReference type="InterPro" id="IPR011965">
    <property type="entry name" value="PaaX_trns_reg"/>
</dbReference>
<dbReference type="PIRSF" id="PIRSF020623">
    <property type="entry name" value="PaaX"/>
    <property type="match status" value="1"/>
</dbReference>
<feature type="domain" description="Transcriptional repressor PaaX-like N-terminal" evidence="2">
    <location>
        <begin position="22"/>
        <end position="86"/>
    </location>
</feature>
<comment type="caution">
    <text evidence="4">The sequence shown here is derived from an EMBL/GenBank/DDBJ whole genome shotgun (WGS) entry which is preliminary data.</text>
</comment>
<evidence type="ECO:0000259" key="3">
    <source>
        <dbReference type="Pfam" id="PF08223"/>
    </source>
</evidence>
<feature type="region of interest" description="Disordered" evidence="1">
    <location>
        <begin position="259"/>
        <end position="279"/>
    </location>
</feature>
<evidence type="ECO:0000313" key="5">
    <source>
        <dbReference type="Proteomes" id="UP000184514"/>
    </source>
</evidence>
<dbReference type="InterPro" id="IPR013225">
    <property type="entry name" value="PaaX_C"/>
</dbReference>
<dbReference type="Pfam" id="PF07848">
    <property type="entry name" value="PaaX"/>
    <property type="match status" value="1"/>
</dbReference>
<evidence type="ECO:0000313" key="4">
    <source>
        <dbReference type="EMBL" id="OJI95327.1"/>
    </source>
</evidence>
<name>A0A1L9P1C6_9RHOB</name>
<dbReference type="EMBL" id="MLCB01000033">
    <property type="protein sequence ID" value="OJI95327.1"/>
    <property type="molecule type" value="Genomic_DNA"/>
</dbReference>
<keyword evidence="5" id="KW-1185">Reference proteome</keyword>
<sequence>MTSGDFQKTIDALGGDDMPRVWSLIVTVFGDLAQRNGDEIAGPVLGEILAPVGVRPEAMRVALHRLRNEGWIETRKQGRTALHGLSTFGLAQSAAASKQIYGTTQQADLDWHILCFAPSTSTQEQTRSKTLALRGYVNATSGIYIKSGAANHIADDAIILQGEMKNVPSWLSDVLAPMPLRAGFQKLAQALETINIDESFARALTPLQTATLRTLIVHHWRKLVLKLPLAPDVLFGNDFEGTQCRDQVLRALKLLERPKRFQTSPERRSSSSKDASPAR</sequence>
<gene>
    <name evidence="4" type="primary">paaX</name>
    <name evidence="4" type="ORF">PFRI_04180</name>
</gene>
<dbReference type="Proteomes" id="UP000184514">
    <property type="component" value="Unassembled WGS sequence"/>
</dbReference>